<dbReference type="Gene3D" id="3.30.559.70">
    <property type="entry name" value="Choline/Carnitine o-acyltransferase, domain 2"/>
    <property type="match status" value="1"/>
</dbReference>
<dbReference type="EC" id="2.3.1.6" evidence="6"/>
<dbReference type="GO" id="GO:0005737">
    <property type="term" value="C:cytoplasm"/>
    <property type="evidence" value="ECO:0007669"/>
    <property type="project" value="TreeGrafter"/>
</dbReference>
<dbReference type="GO" id="GO:0007274">
    <property type="term" value="P:neuromuscular synaptic transmission"/>
    <property type="evidence" value="ECO:0007669"/>
    <property type="project" value="TreeGrafter"/>
</dbReference>
<evidence type="ECO:0000256" key="6">
    <source>
        <dbReference type="ARBA" id="ARBA00039091"/>
    </source>
</evidence>
<keyword evidence="3" id="KW-0530">Neurotransmitter biosynthesis</keyword>
<evidence type="ECO:0000256" key="1">
    <source>
        <dbReference type="ARBA" id="ARBA00005232"/>
    </source>
</evidence>
<evidence type="ECO:0000313" key="11">
    <source>
        <dbReference type="Proteomes" id="UP000034805"/>
    </source>
</evidence>
<evidence type="ECO:0000259" key="9">
    <source>
        <dbReference type="Pfam" id="PF00755"/>
    </source>
</evidence>
<dbReference type="InterPro" id="IPR039551">
    <property type="entry name" value="Cho/carn_acyl_trans"/>
</dbReference>
<evidence type="ECO:0000256" key="5">
    <source>
        <dbReference type="ARBA" id="ARBA00037088"/>
    </source>
</evidence>
<dbReference type="InterPro" id="IPR000542">
    <property type="entry name" value="Carn_acyl_trans"/>
</dbReference>
<comment type="similarity">
    <text evidence="1">Belongs to the carnitine/choline acetyltransferase family.</text>
</comment>
<feature type="domain" description="Choline/carnitine acyltransferase" evidence="9">
    <location>
        <begin position="297"/>
        <end position="392"/>
    </location>
</feature>
<dbReference type="Proteomes" id="UP000034805">
    <property type="component" value="Unassembled WGS sequence"/>
</dbReference>
<dbReference type="InterPro" id="IPR042231">
    <property type="entry name" value="Cho/carn_acyl_trans_2"/>
</dbReference>
<dbReference type="GO" id="GO:0008292">
    <property type="term" value="P:acetylcholine biosynthetic process"/>
    <property type="evidence" value="ECO:0007669"/>
    <property type="project" value="TreeGrafter"/>
</dbReference>
<gene>
    <name evidence="10" type="ORF">Z043_121029</name>
</gene>
<keyword evidence="4" id="KW-0012">Acyltransferase</keyword>
<feature type="non-terminal residue" evidence="10">
    <location>
        <position position="397"/>
    </location>
</feature>
<comment type="caution">
    <text evidence="10">The sequence shown here is derived from an EMBL/GenBank/DDBJ whole genome shotgun (WGS) entry which is preliminary data.</text>
</comment>
<evidence type="ECO:0000256" key="2">
    <source>
        <dbReference type="ARBA" id="ARBA00022679"/>
    </source>
</evidence>
<dbReference type="SUPFAM" id="SSF52777">
    <property type="entry name" value="CoA-dependent acyltransferases"/>
    <property type="match status" value="2"/>
</dbReference>
<evidence type="ECO:0000256" key="8">
    <source>
        <dbReference type="ARBA" id="ARBA00048143"/>
    </source>
</evidence>
<evidence type="ECO:0000256" key="4">
    <source>
        <dbReference type="ARBA" id="ARBA00023315"/>
    </source>
</evidence>
<feature type="domain" description="Choline/carnitine acyltransferase" evidence="9">
    <location>
        <begin position="3"/>
        <end position="227"/>
    </location>
</feature>
<dbReference type="PANTHER" id="PTHR22589:SF14">
    <property type="entry name" value="CHOLINE O-ACETYLTRANSFERASE"/>
    <property type="match status" value="1"/>
</dbReference>
<evidence type="ECO:0000256" key="3">
    <source>
        <dbReference type="ARBA" id="ARBA00022979"/>
    </source>
</evidence>
<dbReference type="Gene3D" id="3.30.559.10">
    <property type="entry name" value="Chloramphenicol acetyltransferase-like domain"/>
    <property type="match status" value="2"/>
</dbReference>
<sequence>MSEKFGEPGGTGELLQEKLLARRDQKINWVNEFWLDDMYLKNRFALPVNSNPAMVFPKENFRDNNDALRFAAHLVSGMLDYKALLDEYLAGSPLCMEQYYRLFSSYHVLGAEKDTVVIKRRSALSQLEHIIAIWKNQFYILDVVLNVKRLDENDIFIQLEKILAMEQDELERYPFIGLLTSDGRTEWADAWDQLIKDPTNRESICIIERSMCVLCLDSMCVLCLDNRNDIELTDTNRALQMLHGGGKKVYSTLTKASSVQDLPAPKRLHWKCSPDVQALLSSAGKLQRQFTISSHFAITGMAVDNHLLGLREIAQEMNMEKPDIYSDETYFISNQFILTTSQVPITAEMFCCYGLVVPNGYGVCYNPQSDYIIFSVSSFQDGKETCSSGFVKAGGVS</sequence>
<comment type="catalytic activity">
    <reaction evidence="8">
        <text>choline + acetyl-CoA = acetylcholine + CoA</text>
        <dbReference type="Rhea" id="RHEA:18821"/>
        <dbReference type="ChEBI" id="CHEBI:15354"/>
        <dbReference type="ChEBI" id="CHEBI:15355"/>
        <dbReference type="ChEBI" id="CHEBI:57287"/>
        <dbReference type="ChEBI" id="CHEBI:57288"/>
        <dbReference type="EC" id="2.3.1.6"/>
    </reaction>
</comment>
<dbReference type="GO" id="GO:0045202">
    <property type="term" value="C:synapse"/>
    <property type="evidence" value="ECO:0007669"/>
    <property type="project" value="GOC"/>
</dbReference>
<dbReference type="AlphaFoldDB" id="A0A0P7TTH5"/>
<evidence type="ECO:0000313" key="10">
    <source>
        <dbReference type="EMBL" id="KPP60927.1"/>
    </source>
</evidence>
<comment type="function">
    <text evidence="5">Catalyzes the reversible synthesis of acetylcholine (ACh) from acetyl CoA and choline at cholinergic synapses.</text>
</comment>
<reference evidence="10 11" key="1">
    <citation type="submission" date="2015-08" db="EMBL/GenBank/DDBJ databases">
        <title>The genome of the Asian arowana (Scleropages formosus).</title>
        <authorList>
            <person name="Tan M.H."/>
            <person name="Gan H.M."/>
            <person name="Croft L.J."/>
            <person name="Austin C.M."/>
        </authorList>
    </citation>
    <scope>NUCLEOTIDE SEQUENCE [LARGE SCALE GENOMIC DNA]</scope>
    <source>
        <strain evidence="10">Aro1</strain>
    </source>
</reference>
<proteinExistence type="inferred from homology"/>
<dbReference type="GO" id="GO:0004102">
    <property type="term" value="F:choline O-acetyltransferase activity"/>
    <property type="evidence" value="ECO:0007669"/>
    <property type="project" value="UniProtKB-EC"/>
</dbReference>
<dbReference type="PANTHER" id="PTHR22589">
    <property type="entry name" value="CARNITINE O-ACYLTRANSFERASE"/>
    <property type="match status" value="1"/>
</dbReference>
<accession>A0A0P7TTH5</accession>
<protein>
    <recommendedName>
        <fullName evidence="7">Choline O-acetyltransferase</fullName>
        <ecNumber evidence="6">2.3.1.6</ecNumber>
    </recommendedName>
</protein>
<keyword evidence="2 10" id="KW-0808">Transferase</keyword>
<evidence type="ECO:0000256" key="7">
    <source>
        <dbReference type="ARBA" id="ARBA00040495"/>
    </source>
</evidence>
<organism evidence="10 11">
    <name type="scientific">Scleropages formosus</name>
    <name type="common">Asian bonytongue</name>
    <name type="synonym">Osteoglossum formosum</name>
    <dbReference type="NCBI Taxonomy" id="113540"/>
    <lineage>
        <taxon>Eukaryota</taxon>
        <taxon>Metazoa</taxon>
        <taxon>Chordata</taxon>
        <taxon>Craniata</taxon>
        <taxon>Vertebrata</taxon>
        <taxon>Euteleostomi</taxon>
        <taxon>Actinopterygii</taxon>
        <taxon>Neopterygii</taxon>
        <taxon>Teleostei</taxon>
        <taxon>Osteoglossocephala</taxon>
        <taxon>Osteoglossomorpha</taxon>
        <taxon>Osteoglossiformes</taxon>
        <taxon>Osteoglossidae</taxon>
        <taxon>Scleropages</taxon>
    </lineage>
</organism>
<dbReference type="EMBL" id="JARO02010152">
    <property type="protein sequence ID" value="KPP60927.1"/>
    <property type="molecule type" value="Genomic_DNA"/>
</dbReference>
<name>A0A0P7TTH5_SCLFO</name>
<dbReference type="Pfam" id="PF00755">
    <property type="entry name" value="Carn_acyltransf"/>
    <property type="match status" value="2"/>
</dbReference>
<dbReference type="GO" id="GO:0043005">
    <property type="term" value="C:neuron projection"/>
    <property type="evidence" value="ECO:0007669"/>
    <property type="project" value="TreeGrafter"/>
</dbReference>
<dbReference type="InterPro" id="IPR023213">
    <property type="entry name" value="CAT-like_dom_sf"/>
</dbReference>